<protein>
    <submittedName>
        <fullName evidence="2">Uncharacterized protein</fullName>
    </submittedName>
</protein>
<evidence type="ECO:0000256" key="1">
    <source>
        <dbReference type="SAM" id="Phobius"/>
    </source>
</evidence>
<keyword evidence="1" id="KW-0812">Transmembrane</keyword>
<reference evidence="2" key="1">
    <citation type="submission" date="2021-12" db="EMBL/GenBank/DDBJ databases">
        <title>Enterovibrio ZSDZ35 sp. nov. and Enterovibrio ZSDZ42 sp. nov., isolated from coastal seawater in Qingdao.</title>
        <authorList>
            <person name="Zhang P."/>
        </authorList>
    </citation>
    <scope>NUCLEOTIDE SEQUENCE</scope>
    <source>
        <strain evidence="2">ZSDZ42</strain>
    </source>
</reference>
<proteinExistence type="predicted"/>
<keyword evidence="3" id="KW-1185">Reference proteome</keyword>
<feature type="transmembrane region" description="Helical" evidence="1">
    <location>
        <begin position="6"/>
        <end position="25"/>
    </location>
</feature>
<dbReference type="EMBL" id="JAJUBC010000023">
    <property type="protein sequence ID" value="MDD1795034.1"/>
    <property type="molecule type" value="Genomic_DNA"/>
</dbReference>
<dbReference type="RefSeq" id="WP_274165843.1">
    <property type="nucleotide sequence ID" value="NZ_JAJUBC010000023.1"/>
</dbReference>
<keyword evidence="1" id="KW-0472">Membrane</keyword>
<feature type="non-terminal residue" evidence="2">
    <location>
        <position position="1"/>
    </location>
</feature>
<name>A0ABT5R438_9GAMM</name>
<keyword evidence="1" id="KW-1133">Transmembrane helix</keyword>
<evidence type="ECO:0000313" key="2">
    <source>
        <dbReference type="EMBL" id="MDD1795034.1"/>
    </source>
</evidence>
<sequence length="188" mass="21089">CQGEALNFRLVMITFTFMVNAAYASGMPSEVKDLKNAFENIPGISSADVGKHHYSKEDIAELNAIYFAGEYADLPISMYRRSGGNLNNEILINVAFTIQKDATGLKALEYLSWWVRDLSRSGDNVQIRTIALPPIVGEKVQLGSTLSFWFEAYIVTEKEDMRLVLKEISDLTKSLNTSLELYKSAFDK</sequence>
<comment type="caution">
    <text evidence="2">The sequence shown here is derived from an EMBL/GenBank/DDBJ whole genome shotgun (WGS) entry which is preliminary data.</text>
</comment>
<gene>
    <name evidence="2" type="ORF">LRP50_18055</name>
</gene>
<accession>A0ABT5R438</accession>
<evidence type="ECO:0000313" key="3">
    <source>
        <dbReference type="Proteomes" id="UP001149400"/>
    </source>
</evidence>
<dbReference type="Proteomes" id="UP001149400">
    <property type="component" value="Unassembled WGS sequence"/>
</dbReference>
<organism evidence="2 3">
    <name type="scientific">Enterovibrio gelatinilyticus</name>
    <dbReference type="NCBI Taxonomy" id="2899819"/>
    <lineage>
        <taxon>Bacteria</taxon>
        <taxon>Pseudomonadati</taxon>
        <taxon>Pseudomonadota</taxon>
        <taxon>Gammaproteobacteria</taxon>
        <taxon>Vibrionales</taxon>
        <taxon>Vibrionaceae</taxon>
        <taxon>Enterovibrio</taxon>
    </lineage>
</organism>